<name>C6T6E6_SOYBN</name>
<dbReference type="InterPro" id="IPR001296">
    <property type="entry name" value="Glyco_trans_1"/>
</dbReference>
<reference evidence="3" key="1">
    <citation type="submission" date="2009-08" db="EMBL/GenBank/DDBJ databases">
        <authorList>
            <person name="Cheung F."/>
            <person name="Xiao Y."/>
            <person name="Chan A."/>
            <person name="Moskal W."/>
            <person name="Town C.D."/>
        </authorList>
    </citation>
    <scope>NUCLEOTIDE SEQUENCE</scope>
</reference>
<accession>C6T6E6</accession>
<dbReference type="Gene3D" id="3.40.50.2000">
    <property type="entry name" value="Glycogen Phosphorylase B"/>
    <property type="match status" value="1"/>
</dbReference>
<dbReference type="AlphaFoldDB" id="C6T6E6"/>
<evidence type="ECO:0000256" key="1">
    <source>
        <dbReference type="ARBA" id="ARBA00022676"/>
    </source>
</evidence>
<dbReference type="PANTHER" id="PTHR47252:SF4">
    <property type="entry name" value="GLYCOSYLTRANSFERASE"/>
    <property type="match status" value="1"/>
</dbReference>
<dbReference type="CAZy" id="GT4">
    <property type="family name" value="Glycosyltransferase Family 4"/>
</dbReference>
<sequence length="172" mass="19177">MLIQEKKLQVPSLHAIVVGSDMNAQTKFETELRQFVMEKKIQDRVHFVNKTLAVAPYLASIDVLVQNSQARGECFGRITIEAMAFRLPVLGTAAGGTVEIVVNRTTGLLHPVGKEGVTPLAKNIVNLATHVERRLTMGKKGYERVKERFLEPHMAQRIALVLKEVLRKGSHN</sequence>
<dbReference type="GO" id="GO:0016757">
    <property type="term" value="F:glycosyltransferase activity"/>
    <property type="evidence" value="ECO:0007669"/>
    <property type="project" value="UniProtKB-KW"/>
</dbReference>
<protein>
    <recommendedName>
        <fullName evidence="2">Glycosyl transferase family 1 domain-containing protein</fullName>
    </recommendedName>
</protein>
<keyword evidence="1" id="KW-0808">Transferase</keyword>
<dbReference type="ExpressionAtlas" id="C6T6E6">
    <property type="expression patterns" value="baseline and differential"/>
</dbReference>
<organism evidence="3">
    <name type="scientific">Glycine max</name>
    <name type="common">Soybean</name>
    <name type="synonym">Glycine hispida</name>
    <dbReference type="NCBI Taxonomy" id="3847"/>
    <lineage>
        <taxon>Eukaryota</taxon>
        <taxon>Viridiplantae</taxon>
        <taxon>Streptophyta</taxon>
        <taxon>Embryophyta</taxon>
        <taxon>Tracheophyta</taxon>
        <taxon>Spermatophyta</taxon>
        <taxon>Magnoliopsida</taxon>
        <taxon>eudicotyledons</taxon>
        <taxon>Gunneridae</taxon>
        <taxon>Pentapetalae</taxon>
        <taxon>rosids</taxon>
        <taxon>fabids</taxon>
        <taxon>Fabales</taxon>
        <taxon>Fabaceae</taxon>
        <taxon>Papilionoideae</taxon>
        <taxon>50 kb inversion clade</taxon>
        <taxon>NPAAA clade</taxon>
        <taxon>indigoferoid/millettioid clade</taxon>
        <taxon>Phaseoleae</taxon>
        <taxon>Glycine</taxon>
        <taxon>Glycine subgen. Soja</taxon>
    </lineage>
</organism>
<evidence type="ECO:0000313" key="3">
    <source>
        <dbReference type="EMBL" id="ACU17368.1"/>
    </source>
</evidence>
<feature type="domain" description="Glycosyl transferase family 1" evidence="2">
    <location>
        <begin position="9"/>
        <end position="143"/>
    </location>
</feature>
<proteinExistence type="evidence at transcript level"/>
<dbReference type="SUPFAM" id="SSF53756">
    <property type="entry name" value="UDP-Glycosyltransferase/glycogen phosphorylase"/>
    <property type="match status" value="1"/>
</dbReference>
<keyword evidence="1" id="KW-0328">Glycosyltransferase</keyword>
<dbReference type="PANTHER" id="PTHR47252">
    <property type="entry name" value="GLYCOSYLTRANSFERASE"/>
    <property type="match status" value="1"/>
</dbReference>
<dbReference type="Pfam" id="PF00534">
    <property type="entry name" value="Glycos_transf_1"/>
    <property type="match status" value="1"/>
</dbReference>
<evidence type="ECO:0000259" key="2">
    <source>
        <dbReference type="Pfam" id="PF00534"/>
    </source>
</evidence>
<dbReference type="FunFam" id="3.40.50.2000:FF:000169">
    <property type="entry name" value="UDP-Glycosyltransferase superfamily protein"/>
    <property type="match status" value="1"/>
</dbReference>
<dbReference type="EMBL" id="BT093012">
    <property type="protein sequence ID" value="ACU17368.1"/>
    <property type="molecule type" value="mRNA"/>
</dbReference>
<dbReference type="CDD" id="cd03801">
    <property type="entry name" value="GT4_PimA-like"/>
    <property type="match status" value="1"/>
</dbReference>